<feature type="transmembrane region" description="Helical" evidence="2">
    <location>
        <begin position="54"/>
        <end position="72"/>
    </location>
</feature>
<feature type="region of interest" description="Disordered" evidence="1">
    <location>
        <begin position="271"/>
        <end position="293"/>
    </location>
</feature>
<keyword evidence="2" id="KW-1133">Transmembrane helix</keyword>
<proteinExistence type="predicted"/>
<feature type="transmembrane region" description="Helical" evidence="2">
    <location>
        <begin position="84"/>
        <end position="102"/>
    </location>
</feature>
<organism evidence="3">
    <name type="scientific">Guillardia theta</name>
    <name type="common">Cryptophyte</name>
    <name type="synonym">Cryptomonas phi</name>
    <dbReference type="NCBI Taxonomy" id="55529"/>
    <lineage>
        <taxon>Eukaryota</taxon>
        <taxon>Cryptophyceae</taxon>
        <taxon>Pyrenomonadales</taxon>
        <taxon>Geminigeraceae</taxon>
        <taxon>Guillardia</taxon>
    </lineage>
</organism>
<feature type="transmembrane region" description="Helical" evidence="2">
    <location>
        <begin position="169"/>
        <end position="187"/>
    </location>
</feature>
<gene>
    <name evidence="3" type="ORF">GTHE00462_LOCUS31032</name>
</gene>
<name>A0A7S4USY6_GUITH</name>
<keyword evidence="2" id="KW-0812">Transmembrane</keyword>
<dbReference type="AlphaFoldDB" id="A0A7S4USY6"/>
<protein>
    <submittedName>
        <fullName evidence="3">Uncharacterized protein</fullName>
    </submittedName>
</protein>
<evidence type="ECO:0000256" key="1">
    <source>
        <dbReference type="SAM" id="MobiDB-lite"/>
    </source>
</evidence>
<dbReference type="EMBL" id="HBKN01039662">
    <property type="protein sequence ID" value="CAE2327380.1"/>
    <property type="molecule type" value="Transcribed_RNA"/>
</dbReference>
<reference evidence="3" key="1">
    <citation type="submission" date="2021-01" db="EMBL/GenBank/DDBJ databases">
        <authorList>
            <person name="Corre E."/>
            <person name="Pelletier E."/>
            <person name="Niang G."/>
            <person name="Scheremetjew M."/>
            <person name="Finn R."/>
            <person name="Kale V."/>
            <person name="Holt S."/>
            <person name="Cochrane G."/>
            <person name="Meng A."/>
            <person name="Brown T."/>
            <person name="Cohen L."/>
        </authorList>
    </citation>
    <scope>NUCLEOTIDE SEQUENCE</scope>
    <source>
        <strain evidence="3">CCMP 2712</strain>
    </source>
</reference>
<feature type="transmembrane region" description="Helical" evidence="2">
    <location>
        <begin position="133"/>
        <end position="157"/>
    </location>
</feature>
<feature type="compositionally biased region" description="Basic residues" evidence="1">
    <location>
        <begin position="278"/>
        <end position="292"/>
    </location>
</feature>
<sequence length="348" mass="38739">MEELKQVDHYGGMVLDYVQVAVNSVGLSYDMDTSLSFKITKMIEVHRKSVADESTSFAFFGVALLTLICLGVRLKGSTVFSTKLVCLFLSAMWASQGILVFSDTCTVQGNFRVRNATMTGGDVGNFRMPVEGFVSSVFFGLESILLTILGNSGFLLFHRPASNIRRSPSQQMGAVMLAFSLASPVLFKFFPNVVTKLSFPLDMFTAGLFFSAACDSGYSKLAMLIPIMGMTLRSTFACTEMKSMEELPVVFISLISFYLRQSWGRRRNAYDWPDQRGRHPPSHQHQKVKPRAPKVAPMIREVHDGKGGVQGLSFVKELQLVDEDGDEAMEFFEVTDEGLRKRVPHNNT</sequence>
<evidence type="ECO:0000313" key="3">
    <source>
        <dbReference type="EMBL" id="CAE2327380.1"/>
    </source>
</evidence>
<accession>A0A7S4USY6</accession>
<keyword evidence="2" id="KW-0472">Membrane</keyword>
<evidence type="ECO:0000256" key="2">
    <source>
        <dbReference type="SAM" id="Phobius"/>
    </source>
</evidence>